<organism evidence="1 2">
    <name type="scientific">Lentinula aff. lateritia</name>
    <dbReference type="NCBI Taxonomy" id="2804960"/>
    <lineage>
        <taxon>Eukaryota</taxon>
        <taxon>Fungi</taxon>
        <taxon>Dikarya</taxon>
        <taxon>Basidiomycota</taxon>
        <taxon>Agaricomycotina</taxon>
        <taxon>Agaricomycetes</taxon>
        <taxon>Agaricomycetidae</taxon>
        <taxon>Agaricales</taxon>
        <taxon>Marasmiineae</taxon>
        <taxon>Omphalotaceae</taxon>
        <taxon>Lentinula</taxon>
    </lineage>
</organism>
<protein>
    <submittedName>
        <fullName evidence="1">Uncharacterized protein</fullName>
    </submittedName>
</protein>
<keyword evidence="2" id="KW-1185">Reference proteome</keyword>
<evidence type="ECO:0000313" key="2">
    <source>
        <dbReference type="Proteomes" id="UP001163835"/>
    </source>
</evidence>
<comment type="caution">
    <text evidence="1">The sequence shown here is derived from an EMBL/GenBank/DDBJ whole genome shotgun (WGS) entry which is preliminary data.</text>
</comment>
<dbReference type="Proteomes" id="UP001163835">
    <property type="component" value="Unassembled WGS sequence"/>
</dbReference>
<dbReference type="EMBL" id="MU794964">
    <property type="protein sequence ID" value="KAJ3814618.1"/>
    <property type="molecule type" value="Genomic_DNA"/>
</dbReference>
<sequence length="857" mass="95611">MTKVQPVKHTSSSAGTRGKGTYASRACSVCKRKHDYVCLHKLDVAHSNQSGKLNAMKSDLPVDLVKHLDDVKSVLGQEKAPESLVLKLTLKLCADELMHWNATPISSNLCSKDAKENMVFRPKDYGDEKMEYEEIEGESNLDGDDITAEICVSAQNLTLDERGLVFYGNAAPFRFANTFCTLPKHVSIIPDVEINLSERYMLLVDGADPSHYDPLFDWSRYLPSQVPLTRQEHDRRVFFTSWCMRIVPVLFLRDMYRYLSVHRSQTPPKTSHYSPMLHNALLAVATGFSDDPQIRDFRARNFFADEAKRLMESEVQRPNVSVVHALSMLGSFHSSSGEQGLGYVYFGIGSRVSQALGLSVDCSAWVKSGLITTHDMYDRNWAYWTTFTQEVCWCLYVGRDFSLLTTSEGNPIPVPYVDAEFDQISWEHPSANIAPQPNYLSTTFAATCELLNIARKVMGVAHRREVKDEQISSIEYIVVVDGNILLLHAWKGKLPTEIDITQANKNTSTPHKVMLHLSFWWTFILLHRPFFHRRRRPDTTSRDIDHVKLYIQLCRRAADNIMDLLGIYRSLYTLRYVPVTPVQIVFAAGTVYILLAVQATRGLRVAKKDLQVYVGRADLCVQYLAEIGRSWKCASDIADILRGLIAMQLSPVLEKKTIESSDVNKQGRKVDAEPDLSTLALSVAGDKKDIPSLSDTSPSSATMNFNLDGFTSSYPDAAFCSELASPSSYLAWLSSVTFPSSMPQAGPSNTANYDLSNLLQEDLTHSSISSPLSVNSFVMHGFPALDSISAPPITSMETAGFLAMLGGESISHGPCIPPFSSMDDIEMNNVSHAQFLSDASTFMHAEEHDIGSDVYDC</sequence>
<reference evidence="1" key="1">
    <citation type="submission" date="2022-09" db="EMBL/GenBank/DDBJ databases">
        <title>A Global Phylogenomic Analysis of the Shiitake Genus Lentinula.</title>
        <authorList>
            <consortium name="DOE Joint Genome Institute"/>
            <person name="Sierra-Patev S."/>
            <person name="Min B."/>
            <person name="Naranjo-Ortiz M."/>
            <person name="Looney B."/>
            <person name="Konkel Z."/>
            <person name="Slot J.C."/>
            <person name="Sakamoto Y."/>
            <person name="Steenwyk J.L."/>
            <person name="Rokas A."/>
            <person name="Carro J."/>
            <person name="Camarero S."/>
            <person name="Ferreira P."/>
            <person name="Molpeceres G."/>
            <person name="Ruiz-Duenas F.J."/>
            <person name="Serrano A."/>
            <person name="Henrissat B."/>
            <person name="Drula E."/>
            <person name="Hughes K.W."/>
            <person name="Mata J.L."/>
            <person name="Ishikawa N.K."/>
            <person name="Vargas-Isla R."/>
            <person name="Ushijima S."/>
            <person name="Smith C.A."/>
            <person name="Ahrendt S."/>
            <person name="Andreopoulos W."/>
            <person name="He G."/>
            <person name="Labutti K."/>
            <person name="Lipzen A."/>
            <person name="Ng V."/>
            <person name="Riley R."/>
            <person name="Sandor L."/>
            <person name="Barry K."/>
            <person name="Martinez A.T."/>
            <person name="Xiao Y."/>
            <person name="Gibbons J.G."/>
            <person name="Terashima K."/>
            <person name="Grigoriev I.V."/>
            <person name="Hibbett D.S."/>
        </authorList>
    </citation>
    <scope>NUCLEOTIDE SEQUENCE</scope>
    <source>
        <strain evidence="1">TMI1499</strain>
    </source>
</reference>
<name>A0ACC1UCS6_9AGAR</name>
<gene>
    <name evidence="1" type="ORF">F5876DRAFT_62197</name>
</gene>
<evidence type="ECO:0000313" key="1">
    <source>
        <dbReference type="EMBL" id="KAJ3814618.1"/>
    </source>
</evidence>
<proteinExistence type="predicted"/>
<accession>A0ACC1UCS6</accession>